<dbReference type="OrthoDB" id="3990582at2759"/>
<proteinExistence type="predicted"/>
<dbReference type="EMBL" id="PUHW01000157">
    <property type="protein sequence ID" value="KAG0688369.1"/>
    <property type="molecule type" value="Genomic_DNA"/>
</dbReference>
<dbReference type="AlphaFoldDB" id="A0A9P7BG62"/>
<accession>A0A9P7BG62</accession>
<reference evidence="1" key="1">
    <citation type="submission" date="2020-11" db="EMBL/GenBank/DDBJ databases">
        <title>Kefir isolates.</title>
        <authorList>
            <person name="Marcisauskas S."/>
            <person name="Kim Y."/>
            <person name="Blasche S."/>
        </authorList>
    </citation>
    <scope>NUCLEOTIDE SEQUENCE</scope>
    <source>
        <strain evidence="1">Olga-1</strain>
    </source>
</reference>
<protein>
    <submittedName>
        <fullName evidence="1">Uncharacterized protein</fullName>
    </submittedName>
</protein>
<keyword evidence="2" id="KW-1185">Reference proteome</keyword>
<sequence length="806" mass="92103">MGSQLLAKSTNMISLDEIILKLSMLDMNVDVDGEDNELFESENSFFNSIKHYLSVTLESYDPVVNERIKQMLFIKDENTREEYKLELITIFSIIKSIEYIEALLTSTVNIDSARKANTLLTSFFGLFKYHFQLPVYHNNYAFKNFGVLLTSPKINIIAPFIKFMSCSNSATFNELNKSENLEKTFSLLLVFHCFNQDLFKFLIEFLSNKSNVQDIIFHFNLKVNNNKTTISIPSICTIFQRFKILALLEESTLTIDSKSTNLMNIIFYSLFNKQFLVEILMNITEFASYFNNLESLSENLSSISNKLFLSPTSIDFLTIFIVNDIKNFKMLDNFIKLESSSNKEKDMSGFLLLKASQNHSMNYNLFVAPDSELLSYLIEYNNANSSSILGISDDINVSELNITTLIPLFEIINQNLKLNYLNERNLLTVFKLSLINLDLNLDSIEDFMNLNSLLIDIGCSLGIHALIDTIQTLLCIIINKIKFNHPIFNQLPSDYEKCLSFDKIPPVHRSDMSFENSIDLQAENFGTIYQSLQEMENHSSVIETNSKILLEDSLILILSVKTKIFRFLKTLNNETNVLRLPDLFSEENKPDEYPLHVFRQGISTKIGSFKSSRSLNYKLLNSSITLGLIANLSLLVISENYKSLKTNTGIVDNSLSRLLNEFSIDFSLTFLIIYQEFGLLSFFKRIRDLNNENLKMILPSASLLSKLFQVKNAEVSHTNNSSPSPNTTSTPINSNFQLLSEILYKSVISSNLLRQYVELFDDGQSKPFKSLNKFLKIHPSTLKPSKISKGSTTLNLNDYKAVLAFH</sequence>
<gene>
    <name evidence="1" type="ORF">C6P40_001054</name>
</gene>
<evidence type="ECO:0000313" key="2">
    <source>
        <dbReference type="Proteomes" id="UP000697127"/>
    </source>
</evidence>
<comment type="caution">
    <text evidence="1">The sequence shown here is derived from an EMBL/GenBank/DDBJ whole genome shotgun (WGS) entry which is preliminary data.</text>
</comment>
<evidence type="ECO:0000313" key="1">
    <source>
        <dbReference type="EMBL" id="KAG0688369.1"/>
    </source>
</evidence>
<organism evidence="1 2">
    <name type="scientific">Pichia californica</name>
    <dbReference type="NCBI Taxonomy" id="460514"/>
    <lineage>
        <taxon>Eukaryota</taxon>
        <taxon>Fungi</taxon>
        <taxon>Dikarya</taxon>
        <taxon>Ascomycota</taxon>
        <taxon>Saccharomycotina</taxon>
        <taxon>Pichiomycetes</taxon>
        <taxon>Pichiales</taxon>
        <taxon>Pichiaceae</taxon>
        <taxon>Pichia</taxon>
    </lineage>
</organism>
<dbReference type="Proteomes" id="UP000697127">
    <property type="component" value="Unassembled WGS sequence"/>
</dbReference>
<name>A0A9P7BG62_9ASCO</name>